<evidence type="ECO:0000256" key="2">
    <source>
        <dbReference type="SAM" id="SignalP"/>
    </source>
</evidence>
<feature type="compositionally biased region" description="Low complexity" evidence="1">
    <location>
        <begin position="375"/>
        <end position="389"/>
    </location>
</feature>
<dbReference type="EMBL" id="VTPC01000791">
    <property type="protein sequence ID" value="KAF2904355.1"/>
    <property type="molecule type" value="Genomic_DNA"/>
</dbReference>
<dbReference type="AlphaFoldDB" id="A0A8K0DDP5"/>
<gene>
    <name evidence="3" type="ORF">ILUMI_01813</name>
</gene>
<evidence type="ECO:0000313" key="3">
    <source>
        <dbReference type="EMBL" id="KAF2904355.1"/>
    </source>
</evidence>
<dbReference type="Proteomes" id="UP000801492">
    <property type="component" value="Unassembled WGS sequence"/>
</dbReference>
<accession>A0A8K0DDP5</accession>
<reference evidence="3" key="1">
    <citation type="submission" date="2019-08" db="EMBL/GenBank/DDBJ databases">
        <title>The genome of the North American firefly Photinus pyralis.</title>
        <authorList>
            <consortium name="Photinus pyralis genome working group"/>
            <person name="Fallon T.R."/>
            <person name="Sander Lower S.E."/>
            <person name="Weng J.-K."/>
        </authorList>
    </citation>
    <scope>NUCLEOTIDE SEQUENCE</scope>
    <source>
        <strain evidence="3">TRF0915ILg1</strain>
        <tissue evidence="3">Whole body</tissue>
    </source>
</reference>
<feature type="compositionally biased region" description="Low complexity" evidence="1">
    <location>
        <begin position="337"/>
        <end position="360"/>
    </location>
</feature>
<keyword evidence="2" id="KW-0732">Signal</keyword>
<name>A0A8K0DDP5_IGNLU</name>
<proteinExistence type="predicted"/>
<comment type="caution">
    <text evidence="3">The sequence shown here is derived from an EMBL/GenBank/DDBJ whole genome shotgun (WGS) entry which is preliminary data.</text>
</comment>
<feature type="chain" id="PRO_5035476139" evidence="2">
    <location>
        <begin position="19"/>
        <end position="1008"/>
    </location>
</feature>
<protein>
    <submittedName>
        <fullName evidence="3">Uncharacterized protein</fullName>
    </submittedName>
</protein>
<evidence type="ECO:0000256" key="1">
    <source>
        <dbReference type="SAM" id="MobiDB-lite"/>
    </source>
</evidence>
<keyword evidence="4" id="KW-1185">Reference proteome</keyword>
<feature type="signal peptide" evidence="2">
    <location>
        <begin position="1"/>
        <end position="18"/>
    </location>
</feature>
<dbReference type="OrthoDB" id="6363232at2759"/>
<feature type="region of interest" description="Disordered" evidence="1">
    <location>
        <begin position="337"/>
        <end position="406"/>
    </location>
</feature>
<sequence>MLWLLILWFACFFSPAFGNRHGHPVTVKKPNFANFPIDLMTASTSAVQKTNPSKMKLDEDRKTLSQQVADGKYGLIQQELFTNPVARPGVLSYDNNSEVPKDNVNNLGGLNKSDIWLAENHLLVLKGGVYPLIETIPEYTKPAWPPIDDYDAPRRQVKLPKHPKVPPPFPVQLTDGGPIQILGTNFTRTINDSLFSPPYAVPSLEGYDPGNGPIFPPAPYPYPPNATSGETPFPAPPYPPAIQGAKPEHGAPPPQSPFPINGGLPPFFDSLPPGSAILPPPNNLTDQFDEDDLSIYYPPPYSFYYPKDNSTEVPPGPLVPGIVLPPPPDFFGLLAKPSPTTPTSRPTTTTYPSTTPLVPTELTTSKTRKPDTSKTKTVTSKPTTRTKPVYHTTSLPGLVDKKPQSNRNKTISVTVLRPIKPPTRKPSIYIYDNTVPNKPFEEYGPPPPPTRHRGRITITTTKVPLRAYFTTTNEIDKNLVTRIPEIEQYTTRSSPQKQRSKQPTQIYYYDDAPLTNSISTPYPVLQSNRYINLTKDYYRKPEEGARKYSPKQPFVQVQQTPTQPQYFYLPSKTYITQRPQNKILQQTLSPNHFKTHILKLQEQIQSYQRPPKQQYKETVYDIQNTNQALLPPKPVYKQNLFDFQNNNNQNIQSSRPVYKQTIYKLQNDNHEIPSPKPVYNQNVFQIQDEIPSSKPVYQYSFEVANYREQHDKFQVPTVSEHTRQGKVRNLPKYTVQLEPAVEITTTKRPIYQNTVPSVYYQEDFNAPRKYYTNNVPDYHYQEQQYTSASVTPHPIEDQTYTVTPNPVYQTYYTKQDEQYFDDITKKYFTTFGKKIPTSTTPIPTIEAPTNHRQIVYSQPEENTRIRTNRPSYFANSALRGDVVVNYVNEAPPQNIHHPQYVQLKQPTQPYPQVSKQVPQFAQVAQAFLPQINENYRKKIPKNNIQTIQAISIPAQGEGKPGSFISYELPGDDGAHFYFLTPQLTQKDNRGDIAYYYTPQSNPRIRRNS</sequence>
<evidence type="ECO:0000313" key="4">
    <source>
        <dbReference type="Proteomes" id="UP000801492"/>
    </source>
</evidence>
<organism evidence="3 4">
    <name type="scientific">Ignelater luminosus</name>
    <name type="common">Cucubano</name>
    <name type="synonym">Pyrophorus luminosus</name>
    <dbReference type="NCBI Taxonomy" id="2038154"/>
    <lineage>
        <taxon>Eukaryota</taxon>
        <taxon>Metazoa</taxon>
        <taxon>Ecdysozoa</taxon>
        <taxon>Arthropoda</taxon>
        <taxon>Hexapoda</taxon>
        <taxon>Insecta</taxon>
        <taxon>Pterygota</taxon>
        <taxon>Neoptera</taxon>
        <taxon>Endopterygota</taxon>
        <taxon>Coleoptera</taxon>
        <taxon>Polyphaga</taxon>
        <taxon>Elateriformia</taxon>
        <taxon>Elateroidea</taxon>
        <taxon>Elateridae</taxon>
        <taxon>Agrypninae</taxon>
        <taxon>Pyrophorini</taxon>
        <taxon>Ignelater</taxon>
    </lineage>
</organism>